<proteinExistence type="predicted"/>
<sequence>MTRMTLEIIVFSGCACRIFPNAQHLGVVHAKSTRSFQVLHEFRTCTKVYSFTSYVIGIKASSGEEVEATWN</sequence>
<evidence type="ECO:0000313" key="2">
    <source>
        <dbReference type="Proteomes" id="UP000310200"/>
    </source>
</evidence>
<evidence type="ECO:0000313" key="1">
    <source>
        <dbReference type="EMBL" id="TGZ48862.1"/>
    </source>
</evidence>
<name>A0A4S2KH95_9HYME</name>
<dbReference type="EMBL" id="QBLH01002300">
    <property type="protein sequence ID" value="TGZ48862.1"/>
    <property type="molecule type" value="Genomic_DNA"/>
</dbReference>
<dbReference type="AlphaFoldDB" id="A0A4S2KH95"/>
<organism evidence="1 2">
    <name type="scientific">Temnothorax longispinosus</name>
    <dbReference type="NCBI Taxonomy" id="300112"/>
    <lineage>
        <taxon>Eukaryota</taxon>
        <taxon>Metazoa</taxon>
        <taxon>Ecdysozoa</taxon>
        <taxon>Arthropoda</taxon>
        <taxon>Hexapoda</taxon>
        <taxon>Insecta</taxon>
        <taxon>Pterygota</taxon>
        <taxon>Neoptera</taxon>
        <taxon>Endopterygota</taxon>
        <taxon>Hymenoptera</taxon>
        <taxon>Apocrita</taxon>
        <taxon>Aculeata</taxon>
        <taxon>Formicoidea</taxon>
        <taxon>Formicidae</taxon>
        <taxon>Myrmicinae</taxon>
        <taxon>Temnothorax</taxon>
    </lineage>
</organism>
<dbReference type="Proteomes" id="UP000310200">
    <property type="component" value="Unassembled WGS sequence"/>
</dbReference>
<gene>
    <name evidence="1" type="ORF">DBV15_08125</name>
</gene>
<reference evidence="1 2" key="1">
    <citation type="journal article" date="2019" name="Philos. Trans. R. Soc. Lond., B, Biol. Sci.">
        <title>Ant behaviour and brain gene expression of defending hosts depend on the ecological success of the intruding social parasite.</title>
        <authorList>
            <person name="Kaur R."/>
            <person name="Stoldt M."/>
            <person name="Jongepier E."/>
            <person name="Feldmeyer B."/>
            <person name="Menzel F."/>
            <person name="Bornberg-Bauer E."/>
            <person name="Foitzik S."/>
        </authorList>
    </citation>
    <scope>NUCLEOTIDE SEQUENCE [LARGE SCALE GENOMIC DNA]</scope>
    <source>
        <tissue evidence="1">Whole body</tissue>
    </source>
</reference>
<comment type="caution">
    <text evidence="1">The sequence shown here is derived from an EMBL/GenBank/DDBJ whole genome shotgun (WGS) entry which is preliminary data.</text>
</comment>
<protein>
    <submittedName>
        <fullName evidence="1">Uncharacterized protein</fullName>
    </submittedName>
</protein>
<keyword evidence="2" id="KW-1185">Reference proteome</keyword>
<accession>A0A4S2KH95</accession>